<dbReference type="AlphaFoldDB" id="A0AAN6ZYJ6"/>
<organism evidence="2 3">
    <name type="scientific">Chaetomidium leptoderma</name>
    <dbReference type="NCBI Taxonomy" id="669021"/>
    <lineage>
        <taxon>Eukaryota</taxon>
        <taxon>Fungi</taxon>
        <taxon>Dikarya</taxon>
        <taxon>Ascomycota</taxon>
        <taxon>Pezizomycotina</taxon>
        <taxon>Sordariomycetes</taxon>
        <taxon>Sordariomycetidae</taxon>
        <taxon>Sordariales</taxon>
        <taxon>Chaetomiaceae</taxon>
        <taxon>Chaetomidium</taxon>
    </lineage>
</organism>
<feature type="compositionally biased region" description="Basic and acidic residues" evidence="1">
    <location>
        <begin position="331"/>
        <end position="345"/>
    </location>
</feature>
<feature type="compositionally biased region" description="Polar residues" evidence="1">
    <location>
        <begin position="284"/>
        <end position="308"/>
    </location>
</feature>
<gene>
    <name evidence="2" type="ORF">C8A00DRAFT_32329</name>
</gene>
<keyword evidence="3" id="KW-1185">Reference proteome</keyword>
<name>A0AAN6ZYJ6_9PEZI</name>
<sequence>MQPNLDPHSHSRGPNGPQPARDFRLGLSRVFSPWAAGRAKPGVQGLTQMGMEAVKSWRDKNEFPIVHQGQTVDDMEAALRRFLGKLRNEQFYPIQLVNTKRKWPSGGQTWAVFDPKESKDGVDGVPKDIPNFLLRWDPRDAGTILLNLLEPEFFLRKPSSIRTGSVWLEFTRDGCQRMAKVTPEAIEDLAHGTAPREAQRPDMSITEAYTAEGLSMGDMERLWRSKDLESGRAQYYVPELEVPKPAVTEPAAITQPAVPQPAAPSYGRGRSPCPRYGRLPPAVSRSTPTAFRSTPAVSHSVPSGQQQGRGPCPACSGSHGHGCFTSSSASHGREGNEAFDERRRY</sequence>
<evidence type="ECO:0000256" key="1">
    <source>
        <dbReference type="SAM" id="MobiDB-lite"/>
    </source>
</evidence>
<evidence type="ECO:0000313" key="3">
    <source>
        <dbReference type="Proteomes" id="UP001302745"/>
    </source>
</evidence>
<comment type="caution">
    <text evidence="2">The sequence shown here is derived from an EMBL/GenBank/DDBJ whole genome shotgun (WGS) entry which is preliminary data.</text>
</comment>
<accession>A0AAN6ZYJ6</accession>
<protein>
    <submittedName>
        <fullName evidence="2">Uncharacterized protein</fullName>
    </submittedName>
</protein>
<feature type="region of interest" description="Disordered" evidence="1">
    <location>
        <begin position="284"/>
        <end position="345"/>
    </location>
</feature>
<feature type="region of interest" description="Disordered" evidence="1">
    <location>
        <begin position="1"/>
        <end position="23"/>
    </location>
</feature>
<proteinExistence type="predicted"/>
<dbReference type="EMBL" id="MU856900">
    <property type="protein sequence ID" value="KAK4154884.1"/>
    <property type="molecule type" value="Genomic_DNA"/>
</dbReference>
<reference evidence="2" key="2">
    <citation type="submission" date="2023-05" db="EMBL/GenBank/DDBJ databases">
        <authorList>
            <consortium name="Lawrence Berkeley National Laboratory"/>
            <person name="Steindorff A."/>
            <person name="Hensen N."/>
            <person name="Bonometti L."/>
            <person name="Westerberg I."/>
            <person name="Brannstrom I.O."/>
            <person name="Guillou S."/>
            <person name="Cros-Aarteil S."/>
            <person name="Calhoun S."/>
            <person name="Haridas S."/>
            <person name="Kuo A."/>
            <person name="Mondo S."/>
            <person name="Pangilinan J."/>
            <person name="Riley R."/>
            <person name="Labutti K."/>
            <person name="Andreopoulos B."/>
            <person name="Lipzen A."/>
            <person name="Chen C."/>
            <person name="Yanf M."/>
            <person name="Daum C."/>
            <person name="Ng V."/>
            <person name="Clum A."/>
            <person name="Ohm R."/>
            <person name="Martin F."/>
            <person name="Silar P."/>
            <person name="Natvig D."/>
            <person name="Lalanne C."/>
            <person name="Gautier V."/>
            <person name="Ament-Velasquez S.L."/>
            <person name="Kruys A."/>
            <person name="Hutchinson M.I."/>
            <person name="Powell A.J."/>
            <person name="Barry K."/>
            <person name="Miller A.N."/>
            <person name="Grigoriev I.V."/>
            <person name="Debuchy R."/>
            <person name="Gladieux P."/>
            <person name="Thoren M.H."/>
            <person name="Johannesson H."/>
        </authorList>
    </citation>
    <scope>NUCLEOTIDE SEQUENCE</scope>
    <source>
        <strain evidence="2">CBS 538.74</strain>
    </source>
</reference>
<evidence type="ECO:0000313" key="2">
    <source>
        <dbReference type="EMBL" id="KAK4154884.1"/>
    </source>
</evidence>
<dbReference type="Proteomes" id="UP001302745">
    <property type="component" value="Unassembled WGS sequence"/>
</dbReference>
<reference evidence="2" key="1">
    <citation type="journal article" date="2023" name="Mol. Phylogenet. Evol.">
        <title>Genome-scale phylogeny and comparative genomics of the fungal order Sordariales.</title>
        <authorList>
            <person name="Hensen N."/>
            <person name="Bonometti L."/>
            <person name="Westerberg I."/>
            <person name="Brannstrom I.O."/>
            <person name="Guillou S."/>
            <person name="Cros-Aarteil S."/>
            <person name="Calhoun S."/>
            <person name="Haridas S."/>
            <person name="Kuo A."/>
            <person name="Mondo S."/>
            <person name="Pangilinan J."/>
            <person name="Riley R."/>
            <person name="LaButti K."/>
            <person name="Andreopoulos B."/>
            <person name="Lipzen A."/>
            <person name="Chen C."/>
            <person name="Yan M."/>
            <person name="Daum C."/>
            <person name="Ng V."/>
            <person name="Clum A."/>
            <person name="Steindorff A."/>
            <person name="Ohm R.A."/>
            <person name="Martin F."/>
            <person name="Silar P."/>
            <person name="Natvig D.O."/>
            <person name="Lalanne C."/>
            <person name="Gautier V."/>
            <person name="Ament-Velasquez S.L."/>
            <person name="Kruys A."/>
            <person name="Hutchinson M.I."/>
            <person name="Powell A.J."/>
            <person name="Barry K."/>
            <person name="Miller A.N."/>
            <person name="Grigoriev I.V."/>
            <person name="Debuchy R."/>
            <person name="Gladieux P."/>
            <person name="Hiltunen Thoren M."/>
            <person name="Johannesson H."/>
        </authorList>
    </citation>
    <scope>NUCLEOTIDE SEQUENCE</scope>
    <source>
        <strain evidence="2">CBS 538.74</strain>
    </source>
</reference>